<accession>A0A552V1U7</accession>
<evidence type="ECO:0000313" key="2">
    <source>
        <dbReference type="Proteomes" id="UP000320643"/>
    </source>
</evidence>
<reference evidence="1 2" key="1">
    <citation type="submission" date="2019-07" db="EMBL/GenBank/DDBJ databases">
        <title>Flavobacterium sp. nov., isolated from glacier ice.</title>
        <authorList>
            <person name="Liu Q."/>
            <person name="Xin Y.-H."/>
        </authorList>
    </citation>
    <scope>NUCLEOTIDE SEQUENCE [LARGE SCALE GENOMIC DNA]</scope>
    <source>
        <strain evidence="1 2">ZT4R6</strain>
    </source>
</reference>
<proteinExistence type="predicted"/>
<dbReference type="AlphaFoldDB" id="A0A552V1U7"/>
<protein>
    <submittedName>
        <fullName evidence="1">Uncharacterized protein</fullName>
    </submittedName>
</protein>
<dbReference type="EMBL" id="VJVZ01000006">
    <property type="protein sequence ID" value="TRW24444.1"/>
    <property type="molecule type" value="Genomic_DNA"/>
</dbReference>
<gene>
    <name evidence="1" type="ORF">FMM05_11485</name>
</gene>
<dbReference type="Proteomes" id="UP000320643">
    <property type="component" value="Unassembled WGS sequence"/>
</dbReference>
<comment type="caution">
    <text evidence="1">The sequence shown here is derived from an EMBL/GenBank/DDBJ whole genome shotgun (WGS) entry which is preliminary data.</text>
</comment>
<sequence>MKMMPMSNESLEQFIKQFLPEGVLAHNENLELMSISKLIARVYQTVNESDTVEIIFNAFYNLRYPMSVVEPVHESRKFLPYLTTNSHRIYVAIDSSRIIEINNLLEIAIRQEPLIPSELKDAYRNFSQFMSNTAS</sequence>
<evidence type="ECO:0000313" key="1">
    <source>
        <dbReference type="EMBL" id="TRW24444.1"/>
    </source>
</evidence>
<organism evidence="1 2">
    <name type="scientific">Flavobacterium zepuense</name>
    <dbReference type="NCBI Taxonomy" id="2593302"/>
    <lineage>
        <taxon>Bacteria</taxon>
        <taxon>Pseudomonadati</taxon>
        <taxon>Bacteroidota</taxon>
        <taxon>Flavobacteriia</taxon>
        <taxon>Flavobacteriales</taxon>
        <taxon>Flavobacteriaceae</taxon>
        <taxon>Flavobacterium</taxon>
    </lineage>
</organism>
<keyword evidence="2" id="KW-1185">Reference proteome</keyword>
<name>A0A552V1U7_9FLAO</name>